<organism evidence="1 2">
    <name type="scientific">Pluteus cervinus</name>
    <dbReference type="NCBI Taxonomy" id="181527"/>
    <lineage>
        <taxon>Eukaryota</taxon>
        <taxon>Fungi</taxon>
        <taxon>Dikarya</taxon>
        <taxon>Basidiomycota</taxon>
        <taxon>Agaricomycotina</taxon>
        <taxon>Agaricomycetes</taxon>
        <taxon>Agaricomycetidae</taxon>
        <taxon>Agaricales</taxon>
        <taxon>Pluteineae</taxon>
        <taxon>Pluteaceae</taxon>
        <taxon>Pluteus</taxon>
    </lineage>
</organism>
<evidence type="ECO:0000313" key="2">
    <source>
        <dbReference type="Proteomes" id="UP000308600"/>
    </source>
</evidence>
<evidence type="ECO:0000313" key="1">
    <source>
        <dbReference type="EMBL" id="TFK62732.1"/>
    </source>
</evidence>
<name>A0ACD3AAJ3_9AGAR</name>
<protein>
    <submittedName>
        <fullName evidence="1">Uncharacterized protein</fullName>
    </submittedName>
</protein>
<accession>A0ACD3AAJ3</accession>
<dbReference type="EMBL" id="ML208563">
    <property type="protein sequence ID" value="TFK62732.1"/>
    <property type="molecule type" value="Genomic_DNA"/>
</dbReference>
<gene>
    <name evidence="1" type="ORF">BDN72DRAFT_376421</name>
</gene>
<sequence>MDGTVPVRVWRFERLRRRREWTRSDVVRWDSQRWWSAQCRLYEVDSRYGTDAEFFFPMWAGYSARSLGWQARFGWRVSGGKSLPICFVKVVLVGRCSPGFLAMSAVLTWYRLRSVRCPPTQSGFFGIVFLSIPTQATGTTAGQEVIARLQQVATLTQPDFFSLPYFLILLIPPHPPCSPVKPHRSPVTGGCINLGSPCFISSVHMHTSSYQWNAERGLSFDCQVVYPDYACQ</sequence>
<dbReference type="Proteomes" id="UP000308600">
    <property type="component" value="Unassembled WGS sequence"/>
</dbReference>
<keyword evidence="2" id="KW-1185">Reference proteome</keyword>
<reference evidence="1 2" key="1">
    <citation type="journal article" date="2019" name="Nat. Ecol. Evol.">
        <title>Megaphylogeny resolves global patterns of mushroom evolution.</title>
        <authorList>
            <person name="Varga T."/>
            <person name="Krizsan K."/>
            <person name="Foldi C."/>
            <person name="Dima B."/>
            <person name="Sanchez-Garcia M."/>
            <person name="Sanchez-Ramirez S."/>
            <person name="Szollosi G.J."/>
            <person name="Szarkandi J.G."/>
            <person name="Papp V."/>
            <person name="Albert L."/>
            <person name="Andreopoulos W."/>
            <person name="Angelini C."/>
            <person name="Antonin V."/>
            <person name="Barry K.W."/>
            <person name="Bougher N.L."/>
            <person name="Buchanan P."/>
            <person name="Buyck B."/>
            <person name="Bense V."/>
            <person name="Catcheside P."/>
            <person name="Chovatia M."/>
            <person name="Cooper J."/>
            <person name="Damon W."/>
            <person name="Desjardin D."/>
            <person name="Finy P."/>
            <person name="Geml J."/>
            <person name="Haridas S."/>
            <person name="Hughes K."/>
            <person name="Justo A."/>
            <person name="Karasinski D."/>
            <person name="Kautmanova I."/>
            <person name="Kiss B."/>
            <person name="Kocsube S."/>
            <person name="Kotiranta H."/>
            <person name="LaButti K.M."/>
            <person name="Lechner B.E."/>
            <person name="Liimatainen K."/>
            <person name="Lipzen A."/>
            <person name="Lukacs Z."/>
            <person name="Mihaltcheva S."/>
            <person name="Morgado L.N."/>
            <person name="Niskanen T."/>
            <person name="Noordeloos M.E."/>
            <person name="Ohm R.A."/>
            <person name="Ortiz-Santana B."/>
            <person name="Ovrebo C."/>
            <person name="Racz N."/>
            <person name="Riley R."/>
            <person name="Savchenko A."/>
            <person name="Shiryaev A."/>
            <person name="Soop K."/>
            <person name="Spirin V."/>
            <person name="Szebenyi C."/>
            <person name="Tomsovsky M."/>
            <person name="Tulloss R.E."/>
            <person name="Uehling J."/>
            <person name="Grigoriev I.V."/>
            <person name="Vagvolgyi C."/>
            <person name="Papp T."/>
            <person name="Martin F.M."/>
            <person name="Miettinen O."/>
            <person name="Hibbett D.S."/>
            <person name="Nagy L.G."/>
        </authorList>
    </citation>
    <scope>NUCLEOTIDE SEQUENCE [LARGE SCALE GENOMIC DNA]</scope>
    <source>
        <strain evidence="1 2">NL-1719</strain>
    </source>
</reference>
<proteinExistence type="predicted"/>